<evidence type="ECO:0000256" key="2">
    <source>
        <dbReference type="ARBA" id="ARBA00007441"/>
    </source>
</evidence>
<comment type="cofactor">
    <cofactor evidence="1 6">
        <name>pyridoxal 5'-phosphate</name>
        <dbReference type="ChEBI" id="CHEBI:597326"/>
    </cofactor>
</comment>
<dbReference type="InterPro" id="IPR004838">
    <property type="entry name" value="NHTrfase_class1_PyrdxlP-BS"/>
</dbReference>
<dbReference type="CDD" id="cd00609">
    <property type="entry name" value="AAT_like"/>
    <property type="match status" value="1"/>
</dbReference>
<organism evidence="8 9">
    <name type="scientific">Persicobacter psychrovividus</name>
    <dbReference type="NCBI Taxonomy" id="387638"/>
    <lineage>
        <taxon>Bacteria</taxon>
        <taxon>Pseudomonadati</taxon>
        <taxon>Bacteroidota</taxon>
        <taxon>Cytophagia</taxon>
        <taxon>Cytophagales</taxon>
        <taxon>Persicobacteraceae</taxon>
        <taxon>Persicobacter</taxon>
    </lineage>
</organism>
<dbReference type="EC" id="2.6.1.-" evidence="6"/>
<feature type="domain" description="Aminotransferase class I/classII large" evidence="7">
    <location>
        <begin position="28"/>
        <end position="379"/>
    </location>
</feature>
<keyword evidence="9" id="KW-1185">Reference proteome</keyword>
<dbReference type="GO" id="GO:0008483">
    <property type="term" value="F:transaminase activity"/>
    <property type="evidence" value="ECO:0007669"/>
    <property type="project" value="UniProtKB-KW"/>
</dbReference>
<dbReference type="InterPro" id="IPR050596">
    <property type="entry name" value="AspAT/PAT-like"/>
</dbReference>
<dbReference type="PROSITE" id="PS00105">
    <property type="entry name" value="AA_TRANSFER_CLASS_1"/>
    <property type="match status" value="1"/>
</dbReference>
<dbReference type="InterPro" id="IPR015421">
    <property type="entry name" value="PyrdxlP-dep_Trfase_major"/>
</dbReference>
<keyword evidence="8" id="KW-0614">Plasmid</keyword>
<dbReference type="Proteomes" id="UP001354989">
    <property type="component" value="Plasmid pPP3"/>
</dbReference>
<sequence length="391" mass="43765">MFDHQDIDFKFLKKYAYNYRWATVPETCIPLTAADPDFPFATEIQSELQNYLAHAYMPYGRPEGVPEFLQALTMWAKKRGMNYTPDQILPTNSAAEGLNMVIKKLISPGDEVICPDPVDFLFFETIANAGGKVVTFSAFAPLDYEVLASKVTAKTKAIMICHPHNPMGQLYQKADLELISKFAVDHQLKIISDEIWSDIIYDDQTFTPFASLNASTNAITYTVYGLSKGYALAGFRIGVVFCPTPEDKTGLMVVGNYHSTIGGCPPIAQLAGQFALEKATAWQKRFVEHLQEMRDLCFDAISANDYLEIEHKPAATYLLFPKIINTNNQESALTEFLLEEHQLAVVPGNSRFFGEGAQGHIRLCYSTSKEILTQAMERLNVGMAAWAKLHR</sequence>
<dbReference type="InterPro" id="IPR015422">
    <property type="entry name" value="PyrdxlP-dep_Trfase_small"/>
</dbReference>
<keyword evidence="5" id="KW-0663">Pyridoxal phosphate</keyword>
<evidence type="ECO:0000313" key="8">
    <source>
        <dbReference type="EMBL" id="BDD01811.1"/>
    </source>
</evidence>
<gene>
    <name evidence="8" type="ORF">PEPS_40910</name>
</gene>
<dbReference type="Gene3D" id="3.90.1150.10">
    <property type="entry name" value="Aspartate Aminotransferase, domain 1"/>
    <property type="match status" value="1"/>
</dbReference>
<evidence type="ECO:0000256" key="3">
    <source>
        <dbReference type="ARBA" id="ARBA00022576"/>
    </source>
</evidence>
<dbReference type="EMBL" id="AP025295">
    <property type="protein sequence ID" value="BDD01811.1"/>
    <property type="molecule type" value="Genomic_DNA"/>
</dbReference>
<keyword evidence="3 6" id="KW-0032">Aminotransferase</keyword>
<evidence type="ECO:0000256" key="6">
    <source>
        <dbReference type="RuleBase" id="RU000481"/>
    </source>
</evidence>
<dbReference type="InterPro" id="IPR015424">
    <property type="entry name" value="PyrdxlP-dep_Trfase"/>
</dbReference>
<accession>A0ABM7VLD6</accession>
<evidence type="ECO:0000256" key="5">
    <source>
        <dbReference type="ARBA" id="ARBA00022898"/>
    </source>
</evidence>
<name>A0ABM7VLD6_9BACT</name>
<proteinExistence type="inferred from homology"/>
<dbReference type="PANTHER" id="PTHR46383:SF1">
    <property type="entry name" value="ASPARTATE AMINOTRANSFERASE"/>
    <property type="match status" value="1"/>
</dbReference>
<geneLocation type="plasmid" evidence="8 9">
    <name>pPP3</name>
</geneLocation>
<reference evidence="8 9" key="1">
    <citation type="submission" date="2021-12" db="EMBL/GenBank/DDBJ databases">
        <title>Genome sequencing of bacteria with rrn-lacking chromosome and rrn-plasmid.</title>
        <authorList>
            <person name="Anda M."/>
            <person name="Iwasaki W."/>
        </authorList>
    </citation>
    <scope>NUCLEOTIDE SEQUENCE [LARGE SCALE GENOMIC DNA]</scope>
    <source>
        <strain evidence="8 9">NBRC 101262</strain>
        <plasmid evidence="8 9">pPP3</plasmid>
    </source>
</reference>
<dbReference type="Pfam" id="PF00155">
    <property type="entry name" value="Aminotran_1_2"/>
    <property type="match status" value="1"/>
</dbReference>
<dbReference type="PRINTS" id="PR00753">
    <property type="entry name" value="ACCSYNTHASE"/>
</dbReference>
<comment type="similarity">
    <text evidence="2 6">Belongs to the class-I pyridoxal-phosphate-dependent aminotransferase family.</text>
</comment>
<protein>
    <recommendedName>
        <fullName evidence="6">Aminotransferase</fullName>
        <ecNumber evidence="6">2.6.1.-</ecNumber>
    </recommendedName>
</protein>
<dbReference type="Gene3D" id="3.40.640.10">
    <property type="entry name" value="Type I PLP-dependent aspartate aminotransferase-like (Major domain)"/>
    <property type="match status" value="1"/>
</dbReference>
<dbReference type="RefSeq" id="WP_338398953.1">
    <property type="nucleotide sequence ID" value="NZ_AP025295.1"/>
</dbReference>
<dbReference type="PANTHER" id="PTHR46383">
    <property type="entry name" value="ASPARTATE AMINOTRANSFERASE"/>
    <property type="match status" value="1"/>
</dbReference>
<evidence type="ECO:0000313" key="9">
    <source>
        <dbReference type="Proteomes" id="UP001354989"/>
    </source>
</evidence>
<evidence type="ECO:0000259" key="7">
    <source>
        <dbReference type="Pfam" id="PF00155"/>
    </source>
</evidence>
<dbReference type="InterPro" id="IPR004839">
    <property type="entry name" value="Aminotransferase_I/II_large"/>
</dbReference>
<evidence type="ECO:0000256" key="4">
    <source>
        <dbReference type="ARBA" id="ARBA00022679"/>
    </source>
</evidence>
<evidence type="ECO:0000256" key="1">
    <source>
        <dbReference type="ARBA" id="ARBA00001933"/>
    </source>
</evidence>
<dbReference type="SUPFAM" id="SSF53383">
    <property type="entry name" value="PLP-dependent transferases"/>
    <property type="match status" value="1"/>
</dbReference>
<keyword evidence="4 6" id="KW-0808">Transferase</keyword>